<name>A0ABU6K2J1_9RHOO</name>
<dbReference type="PANTHER" id="PTHR43666">
    <property type="entry name" value="TLDD PROTEIN"/>
    <property type="match status" value="1"/>
</dbReference>
<dbReference type="PANTHER" id="PTHR43666:SF1">
    <property type="entry name" value="CONSERVED PROTEIN"/>
    <property type="match status" value="1"/>
</dbReference>
<dbReference type="InterPro" id="IPR036059">
    <property type="entry name" value="TldD/PmbA_sf"/>
</dbReference>
<protein>
    <submittedName>
        <fullName evidence="2">Metallopeptidase TldD-related protein</fullName>
    </submittedName>
</protein>
<dbReference type="SUPFAM" id="SSF111283">
    <property type="entry name" value="Putative modulator of DNA gyrase, PmbA/TldD"/>
    <property type="match status" value="1"/>
</dbReference>
<proteinExistence type="predicted"/>
<evidence type="ECO:0000313" key="3">
    <source>
        <dbReference type="Proteomes" id="UP001331561"/>
    </source>
</evidence>
<evidence type="ECO:0000313" key="2">
    <source>
        <dbReference type="EMBL" id="MEC5385887.1"/>
    </source>
</evidence>
<evidence type="ECO:0000259" key="1">
    <source>
        <dbReference type="Pfam" id="PF19289"/>
    </source>
</evidence>
<dbReference type="Pfam" id="PF19289">
    <property type="entry name" value="PmbA_TldD_3rd"/>
    <property type="match status" value="1"/>
</dbReference>
<organism evidence="2 3">
    <name type="scientific">Uliginosibacterium silvisoli</name>
    <dbReference type="NCBI Taxonomy" id="3114758"/>
    <lineage>
        <taxon>Bacteria</taxon>
        <taxon>Pseudomonadati</taxon>
        <taxon>Pseudomonadota</taxon>
        <taxon>Betaproteobacteria</taxon>
        <taxon>Rhodocyclales</taxon>
        <taxon>Zoogloeaceae</taxon>
        <taxon>Uliginosibacterium</taxon>
    </lineage>
</organism>
<accession>A0ABU6K2J1</accession>
<comment type="caution">
    <text evidence="2">The sequence shown here is derived from an EMBL/GenBank/DDBJ whole genome shotgun (WGS) entry which is preliminary data.</text>
</comment>
<dbReference type="EMBL" id="JAYXHS010000001">
    <property type="protein sequence ID" value="MEC5385887.1"/>
    <property type="molecule type" value="Genomic_DNA"/>
</dbReference>
<feature type="domain" description="Metalloprotease TldD/E C-terminal" evidence="1">
    <location>
        <begin position="226"/>
        <end position="450"/>
    </location>
</feature>
<dbReference type="Proteomes" id="UP001331561">
    <property type="component" value="Unassembled WGS sequence"/>
</dbReference>
<reference evidence="2 3" key="1">
    <citation type="submission" date="2024-01" db="EMBL/GenBank/DDBJ databases">
        <title>Uliginosibacterium soil sp. nov.</title>
        <authorList>
            <person name="Lv Y."/>
        </authorList>
    </citation>
    <scope>NUCLEOTIDE SEQUENCE [LARGE SCALE GENOMIC DNA]</scope>
    <source>
        <strain evidence="2 3">H3</strain>
    </source>
</reference>
<gene>
    <name evidence="2" type="ORF">VVD49_09135</name>
</gene>
<dbReference type="InterPro" id="IPR045569">
    <property type="entry name" value="Metalloprtase-TldD/E_C"/>
</dbReference>
<sequence length="451" mass="48710">MSARENTDFMGRVRALFDALSARVLAQLADGEALTLNLSAEESLFVRFNNNRVRQNTDVEQIGISLQLQCNGRTVSKSRTLSGDVEMDGPALAHLLVQCRDEVAVLPPDPYQVPIANNGSSNEEFRGALLASQDVLEAVVAPAVGCDLAGLYAGGIIVRANCNSAGQRHWFATETFFLDYSLYNGPQAAKGCYADSRWDDAAWAANLTRTKALLALLAKPQQSVKPGAYRTYLAPRAFSDLLGMLGWSALSASAWKQGHSPFRKLAENEARLSPLLSIAENFELGLTPRFNGLGEVSATHLPLIAQGELKTLLVSSRTAREFGLVANGASGGEGPRAMDVAGGSLREEDVLQALGTGLYLSNLHYLNWSDPVSARVTGMTRYACFWVEGGEIVGPIKDLRWDESLYNALGDKLLALTSHVEIDPATDTYHRRALGGCRTPGALIESFTFTL</sequence>
<dbReference type="RefSeq" id="WP_327598831.1">
    <property type="nucleotide sequence ID" value="NZ_JAYXHS010000001.1"/>
</dbReference>
<keyword evidence="3" id="KW-1185">Reference proteome</keyword>